<evidence type="ECO:0000256" key="4">
    <source>
        <dbReference type="SAM" id="Phobius"/>
    </source>
</evidence>
<dbReference type="Proteomes" id="UP000001064">
    <property type="component" value="Unassembled WGS sequence"/>
</dbReference>
<dbReference type="EMBL" id="GL871427">
    <property type="protein sequence ID" value="EGC29470.1"/>
    <property type="molecule type" value="Genomic_DNA"/>
</dbReference>
<dbReference type="Pfam" id="PF00534">
    <property type="entry name" value="Glycos_transf_1"/>
    <property type="match status" value="1"/>
</dbReference>
<dbReference type="InterPro" id="IPR027417">
    <property type="entry name" value="P-loop_NTPase"/>
</dbReference>
<dbReference type="RefSeq" id="XP_003293999.1">
    <property type="nucleotide sequence ID" value="XM_003293951.1"/>
</dbReference>
<evidence type="ECO:0000259" key="5">
    <source>
        <dbReference type="Pfam" id="PF00534"/>
    </source>
</evidence>
<dbReference type="GO" id="GO:0016757">
    <property type="term" value="F:glycosyltransferase activity"/>
    <property type="evidence" value="ECO:0007669"/>
    <property type="project" value="UniProtKB-KW"/>
</dbReference>
<dbReference type="OrthoDB" id="17040at2759"/>
<feature type="transmembrane region" description="Helical" evidence="4">
    <location>
        <begin position="12"/>
        <end position="29"/>
    </location>
</feature>
<dbReference type="eggNOG" id="ENOG502RZ8Y">
    <property type="taxonomic scope" value="Eukaryota"/>
</dbReference>
<dbReference type="PANTHER" id="PTHR11783">
    <property type="entry name" value="SULFOTRANSFERASE SULT"/>
    <property type="match status" value="1"/>
</dbReference>
<dbReference type="GeneID" id="10505318"/>
<feature type="domain" description="Glycosyl transferase family 1" evidence="5">
    <location>
        <begin position="365"/>
        <end position="525"/>
    </location>
</feature>
<evidence type="ECO:0000259" key="6">
    <source>
        <dbReference type="Pfam" id="PF00685"/>
    </source>
</evidence>
<evidence type="ECO:0000256" key="3">
    <source>
        <dbReference type="ARBA" id="ARBA00022679"/>
    </source>
</evidence>
<keyword evidence="8" id="KW-1185">Reference proteome</keyword>
<dbReference type="Gene3D" id="3.40.50.300">
    <property type="entry name" value="P-loop containing nucleotide triphosphate hydrolases"/>
    <property type="match status" value="1"/>
</dbReference>
<evidence type="ECO:0008006" key="9">
    <source>
        <dbReference type="Google" id="ProtNLM"/>
    </source>
</evidence>
<keyword evidence="4" id="KW-0812">Transmembrane</keyword>
<comment type="similarity">
    <text evidence="1">Belongs to the sulfotransferase 1 family.</text>
</comment>
<protein>
    <recommendedName>
        <fullName evidence="9">Glycosyl transferase family 1 domain-containing protein</fullName>
    </recommendedName>
</protein>
<dbReference type="KEGG" id="dpp:DICPUDRAFT_42846"/>
<evidence type="ECO:0000256" key="2">
    <source>
        <dbReference type="ARBA" id="ARBA00022676"/>
    </source>
</evidence>
<dbReference type="AlphaFoldDB" id="F1A2V5"/>
<gene>
    <name evidence="7" type="ORF">DICPUDRAFT_42846</name>
</gene>
<keyword evidence="3" id="KW-0808">Transferase</keyword>
<keyword evidence="2" id="KW-0328">Glycosyltransferase</keyword>
<dbReference type="STRING" id="5786.F1A2V5"/>
<dbReference type="SUPFAM" id="SSF53448">
    <property type="entry name" value="Nucleotide-diphospho-sugar transferases"/>
    <property type="match status" value="1"/>
</dbReference>
<dbReference type="OMA" id="FWHYVRL"/>
<dbReference type="VEuPathDB" id="AmoebaDB:DICPUDRAFT_42846"/>
<name>F1A2V5_DICPU</name>
<dbReference type="FunCoup" id="F1A2V5">
    <property type="interactions" value="460"/>
</dbReference>
<dbReference type="Pfam" id="PF00685">
    <property type="entry name" value="Sulfotransfer_1"/>
    <property type="match status" value="1"/>
</dbReference>
<reference evidence="8" key="1">
    <citation type="journal article" date="2011" name="Genome Biol.">
        <title>Comparative genomics of the social amoebae Dictyostelium discoideum and Dictyostelium purpureum.</title>
        <authorList>
            <consortium name="US DOE Joint Genome Institute (JGI-PGF)"/>
            <person name="Sucgang R."/>
            <person name="Kuo A."/>
            <person name="Tian X."/>
            <person name="Salerno W."/>
            <person name="Parikh A."/>
            <person name="Feasley C.L."/>
            <person name="Dalin E."/>
            <person name="Tu H."/>
            <person name="Huang E."/>
            <person name="Barry K."/>
            <person name="Lindquist E."/>
            <person name="Shapiro H."/>
            <person name="Bruce D."/>
            <person name="Schmutz J."/>
            <person name="Salamov A."/>
            <person name="Fey P."/>
            <person name="Gaudet P."/>
            <person name="Anjard C."/>
            <person name="Babu M.M."/>
            <person name="Basu S."/>
            <person name="Bushmanova Y."/>
            <person name="van der Wel H."/>
            <person name="Katoh-Kurasawa M."/>
            <person name="Dinh C."/>
            <person name="Coutinho P.M."/>
            <person name="Saito T."/>
            <person name="Elias M."/>
            <person name="Schaap P."/>
            <person name="Kay R.R."/>
            <person name="Henrissat B."/>
            <person name="Eichinger L."/>
            <person name="Rivero F."/>
            <person name="Putnam N.H."/>
            <person name="West C.M."/>
            <person name="Loomis W.F."/>
            <person name="Chisholm R.L."/>
            <person name="Shaulsky G."/>
            <person name="Strassmann J.E."/>
            <person name="Queller D.C."/>
            <person name="Kuspa A."/>
            <person name="Grigoriev I.V."/>
        </authorList>
    </citation>
    <scope>NUCLEOTIDE SEQUENCE [LARGE SCALE GENOMIC DNA]</scope>
    <source>
        <strain evidence="8">QSDP1</strain>
    </source>
</reference>
<dbReference type="InterPro" id="IPR000863">
    <property type="entry name" value="Sulfotransferase_dom"/>
</dbReference>
<evidence type="ECO:0000313" key="7">
    <source>
        <dbReference type="EMBL" id="EGC29470.1"/>
    </source>
</evidence>
<dbReference type="SUPFAM" id="SSF52540">
    <property type="entry name" value="P-loop containing nucleoside triphosphate hydrolases"/>
    <property type="match status" value="1"/>
</dbReference>
<organism evidence="7 8">
    <name type="scientific">Dictyostelium purpureum</name>
    <name type="common">Slime mold</name>
    <dbReference type="NCBI Taxonomy" id="5786"/>
    <lineage>
        <taxon>Eukaryota</taxon>
        <taxon>Amoebozoa</taxon>
        <taxon>Evosea</taxon>
        <taxon>Eumycetozoa</taxon>
        <taxon>Dictyostelia</taxon>
        <taxon>Dictyosteliales</taxon>
        <taxon>Dictyosteliaceae</taxon>
        <taxon>Dictyostelium</taxon>
    </lineage>
</organism>
<dbReference type="InterPro" id="IPR001296">
    <property type="entry name" value="Glyco_trans_1"/>
</dbReference>
<dbReference type="InParanoid" id="F1A2V5"/>
<proteinExistence type="inferred from homology"/>
<evidence type="ECO:0000313" key="8">
    <source>
        <dbReference type="Proteomes" id="UP000001064"/>
    </source>
</evidence>
<accession>F1A2V5</accession>
<dbReference type="Gene3D" id="3.40.50.2000">
    <property type="entry name" value="Glycogen Phosphorylase B"/>
    <property type="match status" value="2"/>
</dbReference>
<keyword evidence="4" id="KW-0472">Membrane</keyword>
<keyword evidence="4" id="KW-1133">Transmembrane helix</keyword>
<evidence type="ECO:0000256" key="1">
    <source>
        <dbReference type="ARBA" id="ARBA00005771"/>
    </source>
</evidence>
<feature type="domain" description="Sulfotransferase" evidence="6">
    <location>
        <begin position="913"/>
        <end position="1184"/>
    </location>
</feature>
<dbReference type="SUPFAM" id="SSF53756">
    <property type="entry name" value="UDP-Glycosyltransferase/glycogen phosphorylase"/>
    <property type="match status" value="1"/>
</dbReference>
<dbReference type="GO" id="GO:0008146">
    <property type="term" value="F:sulfotransferase activity"/>
    <property type="evidence" value="ECO:0007669"/>
    <property type="project" value="InterPro"/>
</dbReference>
<sequence length="1201" mass="139323">MISKLFTKKNIFIIFIICFFIFIYNNSSIEHKLKEKYIKDQLKYNQQPNNHNNHNNNKNNKASNRSILKFKNSNFLNDIYPQLYTYKPSNINNNNNHEEFNNEVKEEWSVLPSEMMDKKRICIVTTEIEGPVLGGGIGTAYTALSQKLNEDGHVVTIVLVNKVKKLSADHWRELYKAKGINLVILDFIQDMDSIVKDKDINQENYKGVIGCTGPCIRSYRTYLWLAEHDADFDIVHFHDNGGIAYFTSLSQHQGIYFQSTNIVIGGHGPHLWERTANSANLDDGKHFEVDYLERKSVEYSNWLISPSNYMLNWMKYNRWELPVNSYVHQNLLPGENQQSQQQKEGEFLFKDQGANDNEKTAIIERNDFSEILFFGRLESRKGLDIFLIALDSLAEMLKEKNMKVTFLGSNTKLLDVNVMADYYIDSKCKKLGINCLILIGKSHTEAINYLNSQKENKLVVIASPIDNSPNTVLECLTHKLAIIAANVGGIPELIHPDDRRFVLFDPKPLAIVKKIKQLKEIGVSPARFAIDEWTRQTIWSNWHSVVNKIDADDIKIKESKYRLNTFDEKKSLAIIIPLNFKSNLDNILRNLNSISNQNSYYYNVQVIIIKANSQDYDSIEYDEVLNQVYKLLKKLKLNNHKVIEINNKLLQPYQIWNSKEILDIDAQFYLFLDFYDYLSDDALDTLGKVQVFTDASIITSSILFNNNTVSVLSNNFEQQQLKTPGGLITAASNQLNYRSSKVHSIFLGCSGMPGIMYNCYGSNNFMIERDALEDISIQYSINDQITNIFDIENSGSWDFYSLATNNGYKLETIPKNLFISNKLDYDLPSTYNQELRVLKNFDNILPNTFELSVLATRHFLISKRAYVNEIITSNTKVKELTDKCNRAVEREEFKENGEENRDYVESRGHIKVVFIRGHEKSGTSWLKKVVDLHPRIHMAKQEFHFSIIEDALEKFTTKPWQAAQEPYKSYTKKWYRSYVRNVLLSGVSTSLAPLIDWVGEKTPSPLQPVISGSKYILIIRDGRDVLVSLFWHYVRLGGFENWCGNHKHLVDPQYVKQYRTDTDYFHKNPENLLEKEICFRKIASGWAKRVRDDQSVIQALEAEPVAQVYTLRYEELHRNPEGYRKEIYEFLDLDYNEAEPLSVDDKTIPGGFNEKSDKNKFFRKGEIGDWKNYFTENNKKWFKEETGNLLIELGYELSNDW</sequence>
<dbReference type="InterPro" id="IPR029044">
    <property type="entry name" value="Nucleotide-diphossugar_trans"/>
</dbReference>